<dbReference type="PRINTS" id="PR00260">
    <property type="entry name" value="CHEMTRNSDUCR"/>
</dbReference>
<keyword evidence="3 5" id="KW-0807">Transducer</keyword>
<dbReference type="EMBL" id="LDOT01000023">
    <property type="protein sequence ID" value="KLV04116.1"/>
    <property type="molecule type" value="Genomic_DNA"/>
</dbReference>
<evidence type="ECO:0000259" key="8">
    <source>
        <dbReference type="PROSITE" id="PS50192"/>
    </source>
</evidence>
<dbReference type="GO" id="GO:0005886">
    <property type="term" value="C:plasma membrane"/>
    <property type="evidence" value="ECO:0007669"/>
    <property type="project" value="UniProtKB-SubCell"/>
</dbReference>
<keyword evidence="11" id="KW-1185">Reference proteome</keyword>
<dbReference type="SMART" id="SM00283">
    <property type="entry name" value="MA"/>
    <property type="match status" value="1"/>
</dbReference>
<evidence type="ECO:0000313" key="10">
    <source>
        <dbReference type="EMBL" id="KLV04116.1"/>
    </source>
</evidence>
<evidence type="ECO:0008006" key="12">
    <source>
        <dbReference type="Google" id="ProtNLM"/>
    </source>
</evidence>
<dbReference type="CDD" id="cd11386">
    <property type="entry name" value="MCP_signal"/>
    <property type="match status" value="1"/>
</dbReference>
<dbReference type="FunFam" id="1.10.287.950:FF:000001">
    <property type="entry name" value="Methyl-accepting chemotaxis sensory transducer"/>
    <property type="match status" value="1"/>
</dbReference>
<accession>A0A0J1GWW6</accession>
<dbReference type="Pfam" id="PF00672">
    <property type="entry name" value="HAMP"/>
    <property type="match status" value="1"/>
</dbReference>
<evidence type="ECO:0000256" key="5">
    <source>
        <dbReference type="PROSITE-ProRule" id="PRU00284"/>
    </source>
</evidence>
<evidence type="ECO:0000259" key="7">
    <source>
        <dbReference type="PROSITE" id="PS50111"/>
    </source>
</evidence>
<evidence type="ECO:0000256" key="3">
    <source>
        <dbReference type="ARBA" id="ARBA00023224"/>
    </source>
</evidence>
<dbReference type="InterPro" id="IPR003660">
    <property type="entry name" value="HAMP_dom"/>
</dbReference>
<dbReference type="RefSeq" id="WP_047879885.1">
    <property type="nucleotide sequence ID" value="NZ_LDOT01000023.1"/>
</dbReference>
<dbReference type="InterPro" id="IPR004089">
    <property type="entry name" value="MCPsignal_dom"/>
</dbReference>
<evidence type="ECO:0000256" key="6">
    <source>
        <dbReference type="SAM" id="Phobius"/>
    </source>
</evidence>
<dbReference type="AlphaFoldDB" id="A0A0J1GWW6"/>
<keyword evidence="2" id="KW-1003">Cell membrane</keyword>
<sequence length="543" mass="58936">MLFKNLSVGKKIGTGFAIIFIAVIVLGAFLISEVTMFKNSALALTDKTLPSIFLVKDMQKDSEHIRREQFFLVANIDNKSVDKVLSNYEVMLQEMEHKLARYKDSLWDEEDGRLFADVNTAWQMYLASQNDFISAVRAKNSVEANSLAMGSYRGFKMLNDSLEKLLKLNESQTQADRQSVLDRVAQAYLLTSSGVIVIMIFIIVMTVFLTRQICTPLRATINMAERIAKGDLTSELDHSSLGHDELGQLSLACAGMQDRLRTLLQEISGAVTQLSAAIEEMSSVSEQTSQGMRQQQDDITMIATAMNQMQSTVNDVAANTEHASHSANAVTESAAKGGGNIRHNIENIQSVAKVVSDTETIVALLEKDSASIGMVVDVINSIAEQTNLLALNAAIEAARAGEQGRGFAVVADEVRTLAGRTQASTTEITTIIEQLQTRAGKAGEATRQSSQLINACVGQSQETGQNIAEIEEEVRQMASMNIQIASACSEQNSVTEELGRNVENISLSSSQVASGAEQAARACVELSQLAANLQDNVAHFRLA</sequence>
<dbReference type="InterPro" id="IPR024478">
    <property type="entry name" value="HlyB_4HB_MCP"/>
</dbReference>
<evidence type="ECO:0000259" key="9">
    <source>
        <dbReference type="PROSITE" id="PS50885"/>
    </source>
</evidence>
<dbReference type="Pfam" id="PF00015">
    <property type="entry name" value="MCPsignal"/>
    <property type="match status" value="1"/>
</dbReference>
<dbReference type="Proteomes" id="UP000036097">
    <property type="component" value="Unassembled WGS sequence"/>
</dbReference>
<evidence type="ECO:0000313" key="11">
    <source>
        <dbReference type="Proteomes" id="UP000036097"/>
    </source>
</evidence>
<feature type="domain" description="HAMP" evidence="9">
    <location>
        <begin position="211"/>
        <end position="265"/>
    </location>
</feature>
<dbReference type="GO" id="GO:0007165">
    <property type="term" value="P:signal transduction"/>
    <property type="evidence" value="ECO:0007669"/>
    <property type="project" value="UniProtKB-KW"/>
</dbReference>
<dbReference type="GO" id="GO:0004888">
    <property type="term" value="F:transmembrane signaling receptor activity"/>
    <property type="evidence" value="ECO:0007669"/>
    <property type="project" value="InterPro"/>
</dbReference>
<keyword evidence="2" id="KW-0997">Cell inner membrane</keyword>
<keyword evidence="6" id="KW-0472">Membrane</keyword>
<evidence type="ECO:0000256" key="2">
    <source>
        <dbReference type="ARBA" id="ARBA00022519"/>
    </source>
</evidence>
<gene>
    <name evidence="10" type="ORF">ABT56_16030</name>
</gene>
<comment type="caution">
    <text evidence="10">The sequence shown here is derived from an EMBL/GenBank/DDBJ whole genome shotgun (WGS) entry which is preliminary data.</text>
</comment>
<keyword evidence="6" id="KW-0812">Transmembrane</keyword>
<dbReference type="Gene3D" id="1.10.287.950">
    <property type="entry name" value="Methyl-accepting chemotaxis protein"/>
    <property type="match status" value="1"/>
</dbReference>
<dbReference type="GO" id="GO:0006935">
    <property type="term" value="P:chemotaxis"/>
    <property type="evidence" value="ECO:0007669"/>
    <property type="project" value="InterPro"/>
</dbReference>
<dbReference type="SUPFAM" id="SSF58104">
    <property type="entry name" value="Methyl-accepting chemotaxis protein (MCP) signaling domain"/>
    <property type="match status" value="1"/>
</dbReference>
<dbReference type="PANTHER" id="PTHR32089">
    <property type="entry name" value="METHYL-ACCEPTING CHEMOTAXIS PROTEIN MCPB"/>
    <property type="match status" value="1"/>
</dbReference>
<evidence type="ECO:0000256" key="1">
    <source>
        <dbReference type="ARBA" id="ARBA00004429"/>
    </source>
</evidence>
<evidence type="ECO:0000256" key="4">
    <source>
        <dbReference type="ARBA" id="ARBA00029447"/>
    </source>
</evidence>
<feature type="transmembrane region" description="Helical" evidence="6">
    <location>
        <begin position="187"/>
        <end position="209"/>
    </location>
</feature>
<keyword evidence="6" id="KW-1133">Transmembrane helix</keyword>
<dbReference type="PROSITE" id="PS50885">
    <property type="entry name" value="HAMP"/>
    <property type="match status" value="1"/>
</dbReference>
<dbReference type="PROSITE" id="PS50111">
    <property type="entry name" value="CHEMOTAXIS_TRANSDUC_2"/>
    <property type="match status" value="1"/>
</dbReference>
<comment type="subcellular location">
    <subcellularLocation>
        <location evidence="1">Cell inner membrane</location>
        <topology evidence="1">Multi-pass membrane protein</topology>
    </subcellularLocation>
</comment>
<dbReference type="PANTHER" id="PTHR32089:SF120">
    <property type="entry name" value="METHYL-ACCEPTING CHEMOTAXIS PROTEIN TLPQ"/>
    <property type="match status" value="1"/>
</dbReference>
<dbReference type="Pfam" id="PF12729">
    <property type="entry name" value="4HB_MCP_1"/>
    <property type="match status" value="1"/>
</dbReference>
<dbReference type="PROSITE" id="PS50192">
    <property type="entry name" value="T_SNARE"/>
    <property type="match status" value="1"/>
</dbReference>
<dbReference type="CDD" id="cd06225">
    <property type="entry name" value="HAMP"/>
    <property type="match status" value="1"/>
</dbReference>
<dbReference type="InterPro" id="IPR000727">
    <property type="entry name" value="T_SNARE_dom"/>
</dbReference>
<dbReference type="PATRIC" id="fig|1195763.3.peg.3415"/>
<feature type="transmembrane region" description="Helical" evidence="6">
    <location>
        <begin position="12"/>
        <end position="31"/>
    </location>
</feature>
<organism evidence="10 11">
    <name type="scientific">Photobacterium aquae</name>
    <dbReference type="NCBI Taxonomy" id="1195763"/>
    <lineage>
        <taxon>Bacteria</taxon>
        <taxon>Pseudomonadati</taxon>
        <taxon>Pseudomonadota</taxon>
        <taxon>Gammaproteobacteria</taxon>
        <taxon>Vibrionales</taxon>
        <taxon>Vibrionaceae</taxon>
        <taxon>Photobacterium</taxon>
    </lineage>
</organism>
<feature type="domain" description="Methyl-accepting transducer" evidence="7">
    <location>
        <begin position="270"/>
        <end position="506"/>
    </location>
</feature>
<dbReference type="STRING" id="1195763.ABT56_16030"/>
<reference evidence="10 11" key="1">
    <citation type="submission" date="2015-05" db="EMBL/GenBank/DDBJ databases">
        <title>Photobacterium galathea sp. nov.</title>
        <authorList>
            <person name="Machado H."/>
            <person name="Gram L."/>
        </authorList>
    </citation>
    <scope>NUCLEOTIDE SEQUENCE [LARGE SCALE GENOMIC DNA]</scope>
    <source>
        <strain evidence="10 11">CGMCC 1.12159</strain>
    </source>
</reference>
<dbReference type="InterPro" id="IPR004090">
    <property type="entry name" value="Chemotax_Me-accpt_rcpt"/>
</dbReference>
<protein>
    <recommendedName>
        <fullName evidence="12">Chemotaxis protein</fullName>
    </recommendedName>
</protein>
<proteinExistence type="inferred from homology"/>
<dbReference type="SMART" id="SM00304">
    <property type="entry name" value="HAMP"/>
    <property type="match status" value="2"/>
</dbReference>
<comment type="similarity">
    <text evidence="4">Belongs to the methyl-accepting chemotaxis (MCP) protein family.</text>
</comment>
<name>A0A0J1GWW6_9GAMM</name>
<feature type="domain" description="T-SNARE coiled-coil homology" evidence="8">
    <location>
        <begin position="457"/>
        <end position="519"/>
    </location>
</feature>